<dbReference type="EMBL" id="JADBJN010000001">
    <property type="protein sequence ID" value="KAG5683846.1"/>
    <property type="molecule type" value="Genomic_DNA"/>
</dbReference>
<dbReference type="InterPro" id="IPR001128">
    <property type="entry name" value="Cyt_P450"/>
</dbReference>
<proteinExistence type="inferred from homology"/>
<keyword evidence="12 15" id="KW-0503">Monooxygenase</keyword>
<dbReference type="AlphaFoldDB" id="A0A9J6CQG0"/>
<keyword evidence="6 14" id="KW-0349">Heme</keyword>
<keyword evidence="8" id="KW-0256">Endoplasmic reticulum</keyword>
<evidence type="ECO:0000256" key="14">
    <source>
        <dbReference type="PIRSR" id="PIRSR602401-1"/>
    </source>
</evidence>
<evidence type="ECO:0000256" key="11">
    <source>
        <dbReference type="ARBA" id="ARBA00023004"/>
    </source>
</evidence>
<evidence type="ECO:0000256" key="4">
    <source>
        <dbReference type="ARBA" id="ARBA00004406"/>
    </source>
</evidence>
<name>A0A9J6CQG0_POLVA</name>
<dbReference type="PRINTS" id="PR00463">
    <property type="entry name" value="EP450I"/>
</dbReference>
<evidence type="ECO:0000256" key="3">
    <source>
        <dbReference type="ARBA" id="ARBA00004174"/>
    </source>
</evidence>
<protein>
    <recommendedName>
        <fullName evidence="18">Cytochrome P450</fullName>
    </recommendedName>
</protein>
<feature type="binding site" description="axial binding residue" evidence="14">
    <location>
        <position position="471"/>
    </location>
    <ligand>
        <name>heme</name>
        <dbReference type="ChEBI" id="CHEBI:30413"/>
    </ligand>
    <ligandPart>
        <name>Fe</name>
        <dbReference type="ChEBI" id="CHEBI:18248"/>
    </ligandPart>
</feature>
<keyword evidence="10 15" id="KW-0560">Oxidoreductase</keyword>
<dbReference type="PRINTS" id="PR00385">
    <property type="entry name" value="P450"/>
</dbReference>
<evidence type="ECO:0000256" key="9">
    <source>
        <dbReference type="ARBA" id="ARBA00022848"/>
    </source>
</evidence>
<dbReference type="InterPro" id="IPR036396">
    <property type="entry name" value="Cyt_P450_sf"/>
</dbReference>
<evidence type="ECO:0000313" key="16">
    <source>
        <dbReference type="EMBL" id="KAG5683846.1"/>
    </source>
</evidence>
<dbReference type="PANTHER" id="PTHR24292:SF54">
    <property type="entry name" value="CYP9F3-RELATED"/>
    <property type="match status" value="1"/>
</dbReference>
<evidence type="ECO:0000256" key="2">
    <source>
        <dbReference type="ARBA" id="ARBA00003690"/>
    </source>
</evidence>
<evidence type="ECO:0000256" key="6">
    <source>
        <dbReference type="ARBA" id="ARBA00022617"/>
    </source>
</evidence>
<accession>A0A9J6CQG0</accession>
<evidence type="ECO:0000256" key="8">
    <source>
        <dbReference type="ARBA" id="ARBA00022824"/>
    </source>
</evidence>
<dbReference type="Pfam" id="PF00067">
    <property type="entry name" value="p450"/>
    <property type="match status" value="1"/>
</dbReference>
<keyword evidence="11 14" id="KW-0408">Iron</keyword>
<dbReference type="CDD" id="cd11056">
    <property type="entry name" value="CYP6-like"/>
    <property type="match status" value="1"/>
</dbReference>
<keyword evidence="13" id="KW-0472">Membrane</keyword>
<evidence type="ECO:0000313" key="17">
    <source>
        <dbReference type="Proteomes" id="UP001107558"/>
    </source>
</evidence>
<dbReference type="PANTHER" id="PTHR24292">
    <property type="entry name" value="CYTOCHROME P450"/>
    <property type="match status" value="1"/>
</dbReference>
<organism evidence="16 17">
    <name type="scientific">Polypedilum vanderplanki</name>
    <name type="common">Sleeping chironomid midge</name>
    <dbReference type="NCBI Taxonomy" id="319348"/>
    <lineage>
        <taxon>Eukaryota</taxon>
        <taxon>Metazoa</taxon>
        <taxon>Ecdysozoa</taxon>
        <taxon>Arthropoda</taxon>
        <taxon>Hexapoda</taxon>
        <taxon>Insecta</taxon>
        <taxon>Pterygota</taxon>
        <taxon>Neoptera</taxon>
        <taxon>Endopterygota</taxon>
        <taxon>Diptera</taxon>
        <taxon>Nematocera</taxon>
        <taxon>Chironomoidea</taxon>
        <taxon>Chironomidae</taxon>
        <taxon>Chironominae</taxon>
        <taxon>Polypedilum</taxon>
        <taxon>Polypedilum</taxon>
    </lineage>
</organism>
<dbReference type="InterPro" id="IPR002401">
    <property type="entry name" value="Cyt_P450_E_grp-I"/>
</dbReference>
<dbReference type="GO" id="GO:0020037">
    <property type="term" value="F:heme binding"/>
    <property type="evidence" value="ECO:0007669"/>
    <property type="project" value="InterPro"/>
</dbReference>
<comment type="cofactor">
    <cofactor evidence="1 14">
        <name>heme</name>
        <dbReference type="ChEBI" id="CHEBI:30413"/>
    </cofactor>
</comment>
<gene>
    <name evidence="16" type="ORF">PVAND_013109</name>
</gene>
<keyword evidence="7 14" id="KW-0479">Metal-binding</keyword>
<keyword evidence="9" id="KW-0492">Microsome</keyword>
<comment type="similarity">
    <text evidence="5 15">Belongs to the cytochrome P450 family.</text>
</comment>
<reference evidence="16" key="1">
    <citation type="submission" date="2021-03" db="EMBL/GenBank/DDBJ databases">
        <title>Chromosome level genome of the anhydrobiotic midge Polypedilum vanderplanki.</title>
        <authorList>
            <person name="Yoshida Y."/>
            <person name="Kikawada T."/>
            <person name="Gusev O."/>
        </authorList>
    </citation>
    <scope>NUCLEOTIDE SEQUENCE</scope>
    <source>
        <strain evidence="16">NIAS01</strain>
        <tissue evidence="16">Whole body or cell culture</tissue>
    </source>
</reference>
<dbReference type="GO" id="GO:0005789">
    <property type="term" value="C:endoplasmic reticulum membrane"/>
    <property type="evidence" value="ECO:0007669"/>
    <property type="project" value="UniProtKB-SubCell"/>
</dbReference>
<dbReference type="PROSITE" id="PS00086">
    <property type="entry name" value="CYTOCHROME_P450"/>
    <property type="match status" value="1"/>
</dbReference>
<evidence type="ECO:0000256" key="10">
    <source>
        <dbReference type="ARBA" id="ARBA00023002"/>
    </source>
</evidence>
<evidence type="ECO:0008006" key="18">
    <source>
        <dbReference type="Google" id="ProtNLM"/>
    </source>
</evidence>
<dbReference type="InterPro" id="IPR017972">
    <property type="entry name" value="Cyt_P450_CS"/>
</dbReference>
<dbReference type="FunFam" id="1.10.630.10:FF:000042">
    <property type="entry name" value="Cytochrome P450"/>
    <property type="match status" value="1"/>
</dbReference>
<dbReference type="GO" id="GO:0004497">
    <property type="term" value="F:monooxygenase activity"/>
    <property type="evidence" value="ECO:0007669"/>
    <property type="project" value="UniProtKB-KW"/>
</dbReference>
<evidence type="ECO:0000256" key="5">
    <source>
        <dbReference type="ARBA" id="ARBA00010617"/>
    </source>
</evidence>
<comment type="caution">
    <text evidence="16">The sequence shown here is derived from an EMBL/GenBank/DDBJ whole genome shotgun (WGS) entry which is preliminary data.</text>
</comment>
<evidence type="ECO:0000256" key="13">
    <source>
        <dbReference type="ARBA" id="ARBA00023136"/>
    </source>
</evidence>
<comment type="function">
    <text evidence="2">May be involved in the metabolism of insect hormones and in the breakdown of synthetic insecticides.</text>
</comment>
<evidence type="ECO:0000256" key="1">
    <source>
        <dbReference type="ARBA" id="ARBA00001971"/>
    </source>
</evidence>
<dbReference type="Gene3D" id="1.10.630.10">
    <property type="entry name" value="Cytochrome P450"/>
    <property type="match status" value="1"/>
</dbReference>
<dbReference type="GO" id="GO:0005506">
    <property type="term" value="F:iron ion binding"/>
    <property type="evidence" value="ECO:0007669"/>
    <property type="project" value="InterPro"/>
</dbReference>
<sequence>MIIWILLLIAAVILLYKYGTRNFDYFQKKGLAFNKPHFLVGSRLSTVLGTKNMIEMLTEIYNEHRDEKISGMFEFNRPAYFIRDPEMIKRLCIKEFDSFSDHRLILSKEAEPLFASALFGLTGQKWRDMRATLSPAFTGSKMRLMFKLINDVGSQMSNTVLEQINKGADNKIEFKEFAQKFTIDIIASCAFGLEINSFNNPNNDFLRIARKATNFATFKTTIKLVGLLGAPWLMKIFKIKFLDEEFYKFFGAMMTDTIKTREEKKITRNDMIDLILQAKHGKQLDYDNEEHTVDGFATVEESQLGKEKVKRTWEDDELLAQCVGFFFGGFETVSSVMTFMAAELIIDPNIQKKLQDEIDEVHKSLNGETLTYEHVQKMKYMDMVVCETLRKWPPAPIVDRKCTKEFNFEYDDKKFIMEYDKNFYVPIYSLHHDERYFPEPEKFDPERFNDENKKNIRQDCYIPFGIGPRNCIGNRFALLEVKTIFYYLLLNFTFEATNETEIPLKLGRSQTTLQLENGLKCALIPRAEE</sequence>
<evidence type="ECO:0000256" key="15">
    <source>
        <dbReference type="RuleBase" id="RU000461"/>
    </source>
</evidence>
<dbReference type="InterPro" id="IPR050476">
    <property type="entry name" value="Insect_CytP450_Detox"/>
</dbReference>
<evidence type="ECO:0000256" key="12">
    <source>
        <dbReference type="ARBA" id="ARBA00023033"/>
    </source>
</evidence>
<evidence type="ECO:0000256" key="7">
    <source>
        <dbReference type="ARBA" id="ARBA00022723"/>
    </source>
</evidence>
<comment type="subcellular location">
    <subcellularLocation>
        <location evidence="4">Endoplasmic reticulum membrane</location>
        <topology evidence="4">Peripheral membrane protein</topology>
    </subcellularLocation>
    <subcellularLocation>
        <location evidence="3">Microsome membrane</location>
        <topology evidence="3">Peripheral membrane protein</topology>
    </subcellularLocation>
</comment>
<dbReference type="SUPFAM" id="SSF48264">
    <property type="entry name" value="Cytochrome P450"/>
    <property type="match status" value="1"/>
</dbReference>
<keyword evidence="17" id="KW-1185">Reference proteome</keyword>
<dbReference type="GO" id="GO:0016705">
    <property type="term" value="F:oxidoreductase activity, acting on paired donors, with incorporation or reduction of molecular oxygen"/>
    <property type="evidence" value="ECO:0007669"/>
    <property type="project" value="InterPro"/>
</dbReference>
<dbReference type="OrthoDB" id="2789670at2759"/>
<dbReference type="Proteomes" id="UP001107558">
    <property type="component" value="Chromosome 1"/>
</dbReference>